<gene>
    <name evidence="2" type="ORF">ACFORF_06705</name>
</gene>
<dbReference type="RefSeq" id="WP_380426641.1">
    <property type="nucleotide sequence ID" value="NZ_JBHRZV010000049.1"/>
</dbReference>
<proteinExistence type="predicted"/>
<keyword evidence="1" id="KW-0732">Signal</keyword>
<feature type="signal peptide" evidence="1">
    <location>
        <begin position="1"/>
        <end position="23"/>
    </location>
</feature>
<protein>
    <recommendedName>
        <fullName evidence="4">DUF1307 domain-containing protein</fullName>
    </recommendedName>
</protein>
<feature type="chain" id="PRO_5045101898" description="DUF1307 domain-containing protein" evidence="1">
    <location>
        <begin position="24"/>
        <end position="337"/>
    </location>
</feature>
<reference evidence="3" key="1">
    <citation type="journal article" date="2019" name="Int. J. Syst. Evol. Microbiol.">
        <title>The Global Catalogue of Microorganisms (GCM) 10K type strain sequencing project: providing services to taxonomists for standard genome sequencing and annotation.</title>
        <authorList>
            <consortium name="The Broad Institute Genomics Platform"/>
            <consortium name="The Broad Institute Genome Sequencing Center for Infectious Disease"/>
            <person name="Wu L."/>
            <person name="Ma J."/>
        </authorList>
    </citation>
    <scope>NUCLEOTIDE SEQUENCE [LARGE SCALE GENOMIC DNA]</scope>
    <source>
        <strain evidence="3">CCUG 67170</strain>
    </source>
</reference>
<comment type="caution">
    <text evidence="2">The sequence shown here is derived from an EMBL/GenBank/DDBJ whole genome shotgun (WGS) entry which is preliminary data.</text>
</comment>
<keyword evidence="3" id="KW-1185">Reference proteome</keyword>
<evidence type="ECO:0000256" key="1">
    <source>
        <dbReference type="SAM" id="SignalP"/>
    </source>
</evidence>
<organism evidence="2 3">
    <name type="scientific">Streptococcus caprae</name>
    <dbReference type="NCBI Taxonomy" id="1640501"/>
    <lineage>
        <taxon>Bacteria</taxon>
        <taxon>Bacillati</taxon>
        <taxon>Bacillota</taxon>
        <taxon>Bacilli</taxon>
        <taxon>Lactobacillales</taxon>
        <taxon>Streptococcaceae</taxon>
        <taxon>Streptococcus</taxon>
    </lineage>
</organism>
<dbReference type="EMBL" id="JBHRZV010000049">
    <property type="protein sequence ID" value="MFC3928257.1"/>
    <property type="molecule type" value="Genomic_DNA"/>
</dbReference>
<name>A0ABV8CW13_9STRE</name>
<accession>A0ABV8CW13</accession>
<evidence type="ECO:0008006" key="4">
    <source>
        <dbReference type="Google" id="ProtNLM"/>
    </source>
</evidence>
<dbReference type="Proteomes" id="UP001595807">
    <property type="component" value="Unassembled WGS sequence"/>
</dbReference>
<evidence type="ECO:0000313" key="3">
    <source>
        <dbReference type="Proteomes" id="UP001595807"/>
    </source>
</evidence>
<evidence type="ECO:0000313" key="2">
    <source>
        <dbReference type="EMBL" id="MFC3928257.1"/>
    </source>
</evidence>
<dbReference type="PROSITE" id="PS51257">
    <property type="entry name" value="PROKAR_LIPOPROTEIN"/>
    <property type="match status" value="1"/>
</dbReference>
<sequence>MKLKSLFKSLLLLPILVLLVACSQSPKDTFISRLKASQTDKAVGYKFDVTVKDIVASDSASQDFSSLKNKTFSFDVNMSEKRDKFGVTMDLSALSEGVSKLDMVLANDTYYMSADAVASYAGLDSSAFEGYYLDGEEYTGQEVFDSSSFSEETKADYSWYKELADDKYTKDDDGNVTLTLTVAELLEVAKENAKATDQEETETYLKLAQAALSDDSKVTITMAEDNSGKMDMDLIFASGVDYGVKSVKLNMTYKQVDYTEPKVPSKDKILTKSQFEEKVMSSYKISDEEFKEIYSMVEGQVANATQEDVQAYIDSISSYLTDEQLKKMEELKAKAGQ</sequence>